<dbReference type="GO" id="GO:0071555">
    <property type="term" value="P:cell wall organization"/>
    <property type="evidence" value="ECO:0007669"/>
    <property type="project" value="UniProtKB-KW"/>
</dbReference>
<dbReference type="SUPFAM" id="SSF53623">
    <property type="entry name" value="MurD-like peptide ligases, catalytic domain"/>
    <property type="match status" value="1"/>
</dbReference>
<evidence type="ECO:0000256" key="1">
    <source>
        <dbReference type="ARBA" id="ARBA00022490"/>
    </source>
</evidence>
<feature type="domain" description="Mur ligase C-terminal" evidence="13">
    <location>
        <begin position="320"/>
        <end position="444"/>
    </location>
</feature>
<comment type="subcellular location">
    <subcellularLocation>
        <location evidence="10 11">Cytoplasm</location>
    </subcellularLocation>
</comment>
<dbReference type="PANTHER" id="PTHR43024">
    <property type="entry name" value="UDP-N-ACETYLMURAMOYL-TRIPEPTIDE--D-ALANYL-D-ALANINE LIGASE"/>
    <property type="match status" value="1"/>
</dbReference>
<evidence type="ECO:0000256" key="8">
    <source>
        <dbReference type="ARBA" id="ARBA00023306"/>
    </source>
</evidence>
<evidence type="ECO:0000256" key="2">
    <source>
        <dbReference type="ARBA" id="ARBA00022598"/>
    </source>
</evidence>
<proteinExistence type="inferred from homology"/>
<dbReference type="InterPro" id="IPR036615">
    <property type="entry name" value="Mur_ligase_C_dom_sf"/>
</dbReference>
<dbReference type="NCBIfam" id="TIGR01143">
    <property type="entry name" value="murF"/>
    <property type="match status" value="1"/>
</dbReference>
<keyword evidence="6 10" id="KW-0133">Cell shape</keyword>
<evidence type="ECO:0000259" key="12">
    <source>
        <dbReference type="Pfam" id="PF01225"/>
    </source>
</evidence>
<keyword evidence="2 10" id="KW-0436">Ligase</keyword>
<organism evidence="15 16">
    <name type="scientific">Nocardiopsis alba</name>
    <dbReference type="NCBI Taxonomy" id="53437"/>
    <lineage>
        <taxon>Bacteria</taxon>
        <taxon>Bacillati</taxon>
        <taxon>Actinomycetota</taxon>
        <taxon>Actinomycetes</taxon>
        <taxon>Streptosporangiales</taxon>
        <taxon>Nocardiopsidaceae</taxon>
        <taxon>Nocardiopsis</taxon>
    </lineage>
</organism>
<accession>A0A7K2J0D3</accession>
<evidence type="ECO:0000256" key="11">
    <source>
        <dbReference type="RuleBase" id="RU004136"/>
    </source>
</evidence>
<comment type="caution">
    <text evidence="15">The sequence shown here is derived from an EMBL/GenBank/DDBJ whole genome shotgun (WGS) entry which is preliminary data.</text>
</comment>
<evidence type="ECO:0000256" key="9">
    <source>
        <dbReference type="ARBA" id="ARBA00023316"/>
    </source>
</evidence>
<dbReference type="InterPro" id="IPR000713">
    <property type="entry name" value="Mur_ligase_N"/>
</dbReference>
<keyword evidence="9 10" id="KW-0961">Cell wall biogenesis/degradation</keyword>
<dbReference type="GO" id="GO:0008360">
    <property type="term" value="P:regulation of cell shape"/>
    <property type="evidence" value="ECO:0007669"/>
    <property type="project" value="UniProtKB-KW"/>
</dbReference>
<dbReference type="InterPro" id="IPR035911">
    <property type="entry name" value="MurE/MurF_N"/>
</dbReference>
<dbReference type="InterPro" id="IPR013221">
    <property type="entry name" value="Mur_ligase_cen"/>
</dbReference>
<dbReference type="SUPFAM" id="SSF63418">
    <property type="entry name" value="MurE/MurF N-terminal domain"/>
    <property type="match status" value="1"/>
</dbReference>
<dbReference type="Gene3D" id="3.40.1390.10">
    <property type="entry name" value="MurE/MurF, N-terminal domain"/>
    <property type="match status" value="1"/>
</dbReference>
<protein>
    <recommendedName>
        <fullName evidence="10 11">UDP-N-acetylmuramoyl-tripeptide--D-alanyl-D-alanine ligase</fullName>
        <ecNumber evidence="10 11">6.3.2.10</ecNumber>
    </recommendedName>
    <alternativeName>
        <fullName evidence="10">D-alanyl-D-alanine-adding enzyme</fullName>
    </alternativeName>
</protein>
<keyword evidence="1 10" id="KW-0963">Cytoplasm</keyword>
<dbReference type="AlphaFoldDB" id="A0A7K2J0D3"/>
<reference evidence="15 16" key="1">
    <citation type="journal article" date="2019" name="Nat. Commun.">
        <title>The antimicrobial potential of Streptomyces from insect microbiomes.</title>
        <authorList>
            <person name="Chevrette M.G."/>
            <person name="Carlson C.M."/>
            <person name="Ortega H.E."/>
            <person name="Thomas C."/>
            <person name="Ananiev G.E."/>
            <person name="Barns K.J."/>
            <person name="Book A.J."/>
            <person name="Cagnazzo J."/>
            <person name="Carlos C."/>
            <person name="Flanigan W."/>
            <person name="Grubbs K.J."/>
            <person name="Horn H.A."/>
            <person name="Hoffmann F.M."/>
            <person name="Klassen J.L."/>
            <person name="Knack J.J."/>
            <person name="Lewin G.R."/>
            <person name="McDonald B.R."/>
            <person name="Muller L."/>
            <person name="Melo W.G.P."/>
            <person name="Pinto-Tomas A.A."/>
            <person name="Schmitz A."/>
            <person name="Wendt-Pienkowski E."/>
            <person name="Wildman S."/>
            <person name="Zhao M."/>
            <person name="Zhang F."/>
            <person name="Bugni T.S."/>
            <person name="Andes D.R."/>
            <person name="Pupo M.T."/>
            <person name="Currie C.R."/>
        </authorList>
    </citation>
    <scope>NUCLEOTIDE SEQUENCE [LARGE SCALE GENOMIC DNA]</scope>
    <source>
        <strain evidence="15 16">SID5840</strain>
    </source>
</reference>
<keyword evidence="3 10" id="KW-0132">Cell division</keyword>
<dbReference type="Pfam" id="PF01225">
    <property type="entry name" value="Mur_ligase"/>
    <property type="match status" value="1"/>
</dbReference>
<feature type="domain" description="Mur ligase N-terminal catalytic" evidence="12">
    <location>
        <begin position="25"/>
        <end position="73"/>
    </location>
</feature>
<dbReference type="InterPro" id="IPR051046">
    <property type="entry name" value="MurCDEF_CellWall_CoF430Synth"/>
</dbReference>
<evidence type="ECO:0000256" key="4">
    <source>
        <dbReference type="ARBA" id="ARBA00022741"/>
    </source>
</evidence>
<dbReference type="Gene3D" id="3.90.190.20">
    <property type="entry name" value="Mur ligase, C-terminal domain"/>
    <property type="match status" value="1"/>
</dbReference>
<keyword evidence="7 10" id="KW-0573">Peptidoglycan synthesis</keyword>
<evidence type="ECO:0000256" key="5">
    <source>
        <dbReference type="ARBA" id="ARBA00022840"/>
    </source>
</evidence>
<dbReference type="InterPro" id="IPR004101">
    <property type="entry name" value="Mur_ligase_C"/>
</dbReference>
<dbReference type="GO" id="GO:0005737">
    <property type="term" value="C:cytoplasm"/>
    <property type="evidence" value="ECO:0007669"/>
    <property type="project" value="UniProtKB-SubCell"/>
</dbReference>
<dbReference type="InterPro" id="IPR005863">
    <property type="entry name" value="UDP-N-AcMur_synth"/>
</dbReference>
<evidence type="ECO:0000313" key="16">
    <source>
        <dbReference type="Proteomes" id="UP000467124"/>
    </source>
</evidence>
<dbReference type="GO" id="GO:0047480">
    <property type="term" value="F:UDP-N-acetylmuramoyl-tripeptide-D-alanyl-D-alanine ligase activity"/>
    <property type="evidence" value="ECO:0007669"/>
    <property type="project" value="UniProtKB-UniRule"/>
</dbReference>
<comment type="similarity">
    <text evidence="10">Belongs to the MurCDEF family. MurF subfamily.</text>
</comment>
<evidence type="ECO:0000256" key="6">
    <source>
        <dbReference type="ARBA" id="ARBA00022960"/>
    </source>
</evidence>
<evidence type="ECO:0000256" key="3">
    <source>
        <dbReference type="ARBA" id="ARBA00022618"/>
    </source>
</evidence>
<evidence type="ECO:0000256" key="7">
    <source>
        <dbReference type="ARBA" id="ARBA00022984"/>
    </source>
</evidence>
<keyword evidence="8 10" id="KW-0131">Cell cycle</keyword>
<dbReference type="InterPro" id="IPR036565">
    <property type="entry name" value="Mur-like_cat_sf"/>
</dbReference>
<feature type="binding site" evidence="10">
    <location>
        <begin position="109"/>
        <end position="115"/>
    </location>
    <ligand>
        <name>ATP</name>
        <dbReference type="ChEBI" id="CHEBI:30616"/>
    </ligand>
</feature>
<dbReference type="RefSeq" id="WP_161112173.1">
    <property type="nucleotide sequence ID" value="NZ_WWHY01000001.1"/>
</dbReference>
<dbReference type="Proteomes" id="UP000467124">
    <property type="component" value="Unassembled WGS sequence"/>
</dbReference>
<dbReference type="Pfam" id="PF08245">
    <property type="entry name" value="Mur_ligase_M"/>
    <property type="match status" value="1"/>
</dbReference>
<dbReference type="EMBL" id="WWHY01000001">
    <property type="protein sequence ID" value="MYR35566.1"/>
    <property type="molecule type" value="Genomic_DNA"/>
</dbReference>
<dbReference type="PANTHER" id="PTHR43024:SF1">
    <property type="entry name" value="UDP-N-ACETYLMURAMOYL-TRIPEPTIDE--D-ALANYL-D-ALANINE LIGASE"/>
    <property type="match status" value="1"/>
</dbReference>
<evidence type="ECO:0000256" key="10">
    <source>
        <dbReference type="HAMAP-Rule" id="MF_02019"/>
    </source>
</evidence>
<keyword evidence="4 10" id="KW-0547">Nucleotide-binding</keyword>
<dbReference type="GO" id="GO:0009252">
    <property type="term" value="P:peptidoglycan biosynthetic process"/>
    <property type="evidence" value="ECO:0007669"/>
    <property type="project" value="UniProtKB-UniRule"/>
</dbReference>
<comment type="function">
    <text evidence="10 11">Involved in cell wall formation. Catalyzes the final step in the synthesis of UDP-N-acetylmuramoyl-pentapeptide, the precursor of murein.</text>
</comment>
<evidence type="ECO:0000313" key="15">
    <source>
        <dbReference type="EMBL" id="MYR35566.1"/>
    </source>
</evidence>
<feature type="domain" description="Mur ligase central" evidence="14">
    <location>
        <begin position="107"/>
        <end position="297"/>
    </location>
</feature>
<comment type="catalytic activity">
    <reaction evidence="10 11">
        <text>D-alanyl-D-alanine + UDP-N-acetyl-alpha-D-muramoyl-L-alanyl-gamma-D-glutamyl-meso-2,6-diaminopimelate + ATP = UDP-N-acetyl-alpha-D-muramoyl-L-alanyl-gamma-D-glutamyl-meso-2,6-diaminopimeloyl-D-alanyl-D-alanine + ADP + phosphate + H(+)</text>
        <dbReference type="Rhea" id="RHEA:28374"/>
        <dbReference type="ChEBI" id="CHEBI:15378"/>
        <dbReference type="ChEBI" id="CHEBI:30616"/>
        <dbReference type="ChEBI" id="CHEBI:43474"/>
        <dbReference type="ChEBI" id="CHEBI:57822"/>
        <dbReference type="ChEBI" id="CHEBI:61386"/>
        <dbReference type="ChEBI" id="CHEBI:83905"/>
        <dbReference type="ChEBI" id="CHEBI:456216"/>
        <dbReference type="EC" id="6.3.2.10"/>
    </reaction>
</comment>
<gene>
    <name evidence="10 15" type="primary">murF</name>
    <name evidence="15" type="ORF">GTW20_25715</name>
</gene>
<dbReference type="GO" id="GO:0051301">
    <property type="term" value="P:cell division"/>
    <property type="evidence" value="ECO:0007669"/>
    <property type="project" value="UniProtKB-KW"/>
</dbReference>
<dbReference type="Gene3D" id="3.40.1190.10">
    <property type="entry name" value="Mur-like, catalytic domain"/>
    <property type="match status" value="1"/>
</dbReference>
<name>A0A7K2J0D3_9ACTN</name>
<evidence type="ECO:0000259" key="14">
    <source>
        <dbReference type="Pfam" id="PF08245"/>
    </source>
</evidence>
<keyword evidence="5 10" id="KW-0067">ATP-binding</keyword>
<dbReference type="EC" id="6.3.2.10" evidence="10 11"/>
<sequence>MLPITLAHIANATSGRISEVSETIEVTGISYDSRKVHPGDLFVALRGGEGRDGHDHAHEAIASGASAVLVSRSLGLPSVLVEDPLTALGVLARAHVEALPDLTTIAVTGSSGKTSTKDLIAQILEPAGPTVATEGSFNNEIGLPLTALETDTETRYLVAEMGARGQGHITYLTEITPPTVGVVLNVGTAHMGEFGGPEPTAKAKGELVAALPSAAEGGVAVLNADDPRVAAMADRTKARIITFGTAQGADVRAVDIGLDSQGRASFTLRTRAGDCMVGLQVVGEHQVPNALAAAAAAGAVGMDVLQVGEMLSTATPVSEGRMRVVERGDGLLVVNDAYNANTDSTSAALRALAHLGRGRAGRTIALLGEMRELGDGSMEEHRKIGVLAAVLGIDTVTVVGTAEARALAEGYGPDALVLSDKDAAREWLGGQRFASGDVLLVKGAHSSRLGELADALTVG</sequence>
<evidence type="ECO:0000259" key="13">
    <source>
        <dbReference type="Pfam" id="PF02875"/>
    </source>
</evidence>
<dbReference type="UniPathway" id="UPA00219"/>
<dbReference type="HAMAP" id="MF_02019">
    <property type="entry name" value="MurF"/>
    <property type="match status" value="1"/>
</dbReference>
<dbReference type="GO" id="GO:0005524">
    <property type="term" value="F:ATP binding"/>
    <property type="evidence" value="ECO:0007669"/>
    <property type="project" value="UniProtKB-UniRule"/>
</dbReference>
<comment type="pathway">
    <text evidence="10 11">Cell wall biogenesis; peptidoglycan biosynthesis.</text>
</comment>
<dbReference type="Pfam" id="PF02875">
    <property type="entry name" value="Mur_ligase_C"/>
    <property type="match status" value="1"/>
</dbReference>
<dbReference type="SUPFAM" id="SSF53244">
    <property type="entry name" value="MurD-like peptide ligases, peptide-binding domain"/>
    <property type="match status" value="1"/>
</dbReference>